<dbReference type="Proteomes" id="UP000011713">
    <property type="component" value="Unassembled WGS sequence"/>
</dbReference>
<dbReference type="HOGENOM" id="CLU_2983149_0_0_1"/>
<keyword evidence="2" id="KW-1185">Reference proteome</keyword>
<dbReference type="AlphaFoldDB" id="M4BUE2"/>
<dbReference type="EnsemblProtists" id="HpaT810130">
    <property type="protein sequence ID" value="HpaP810130"/>
    <property type="gene ID" value="HpaG810130"/>
</dbReference>
<organism evidence="1 2">
    <name type="scientific">Hyaloperonospora arabidopsidis (strain Emoy2)</name>
    <name type="common">Downy mildew agent</name>
    <name type="synonym">Peronospora arabidopsidis</name>
    <dbReference type="NCBI Taxonomy" id="559515"/>
    <lineage>
        <taxon>Eukaryota</taxon>
        <taxon>Sar</taxon>
        <taxon>Stramenopiles</taxon>
        <taxon>Oomycota</taxon>
        <taxon>Peronosporomycetes</taxon>
        <taxon>Peronosporales</taxon>
        <taxon>Peronosporaceae</taxon>
        <taxon>Hyaloperonospora</taxon>
    </lineage>
</organism>
<protein>
    <submittedName>
        <fullName evidence="1">Uncharacterized protein</fullName>
    </submittedName>
</protein>
<dbReference type="EMBL" id="ABWE02000678">
    <property type="status" value="NOT_ANNOTATED_CDS"/>
    <property type="molecule type" value="Genomic_DNA"/>
</dbReference>
<dbReference type="VEuPathDB" id="FungiDB:HpaG810130"/>
<proteinExistence type="predicted"/>
<accession>M4BUE2</accession>
<name>M4BUE2_HYAAE</name>
<evidence type="ECO:0000313" key="2">
    <source>
        <dbReference type="Proteomes" id="UP000011713"/>
    </source>
</evidence>
<reference evidence="1" key="2">
    <citation type="submission" date="2015-06" db="UniProtKB">
        <authorList>
            <consortium name="EnsemblProtists"/>
        </authorList>
    </citation>
    <scope>IDENTIFICATION</scope>
    <source>
        <strain evidence="1">Emoy2</strain>
    </source>
</reference>
<reference evidence="2" key="1">
    <citation type="journal article" date="2010" name="Science">
        <title>Signatures of adaptation to obligate biotrophy in the Hyaloperonospora arabidopsidis genome.</title>
        <authorList>
            <person name="Baxter L."/>
            <person name="Tripathy S."/>
            <person name="Ishaque N."/>
            <person name="Boot N."/>
            <person name="Cabral A."/>
            <person name="Kemen E."/>
            <person name="Thines M."/>
            <person name="Ah-Fong A."/>
            <person name="Anderson R."/>
            <person name="Badejoko W."/>
            <person name="Bittner-Eddy P."/>
            <person name="Boore J.L."/>
            <person name="Chibucos M.C."/>
            <person name="Coates M."/>
            <person name="Dehal P."/>
            <person name="Delehaunty K."/>
            <person name="Dong S."/>
            <person name="Downton P."/>
            <person name="Dumas B."/>
            <person name="Fabro G."/>
            <person name="Fronick C."/>
            <person name="Fuerstenberg S.I."/>
            <person name="Fulton L."/>
            <person name="Gaulin E."/>
            <person name="Govers F."/>
            <person name="Hughes L."/>
            <person name="Humphray S."/>
            <person name="Jiang R.H."/>
            <person name="Judelson H."/>
            <person name="Kamoun S."/>
            <person name="Kyung K."/>
            <person name="Meijer H."/>
            <person name="Minx P."/>
            <person name="Morris P."/>
            <person name="Nelson J."/>
            <person name="Phuntumart V."/>
            <person name="Qutob D."/>
            <person name="Rehmany A."/>
            <person name="Rougon-Cardoso A."/>
            <person name="Ryden P."/>
            <person name="Torto-Alalibo T."/>
            <person name="Studholme D."/>
            <person name="Wang Y."/>
            <person name="Win J."/>
            <person name="Wood J."/>
            <person name="Clifton S.W."/>
            <person name="Rogers J."/>
            <person name="Van den Ackerveken G."/>
            <person name="Jones J.D."/>
            <person name="McDowell J.M."/>
            <person name="Beynon J."/>
            <person name="Tyler B.M."/>
        </authorList>
    </citation>
    <scope>NUCLEOTIDE SEQUENCE [LARGE SCALE GENOMIC DNA]</scope>
    <source>
        <strain evidence="2">Emoy2</strain>
    </source>
</reference>
<dbReference type="InParanoid" id="M4BUE2"/>
<evidence type="ECO:0000313" key="1">
    <source>
        <dbReference type="EnsemblProtists" id="HpaP810130"/>
    </source>
</evidence>
<sequence>MQHVQSRHRAEERMQLHATLSSKQHRYTIEHALPAASFVHSTLHICLESVTCRMASAK</sequence>